<dbReference type="AlphaFoldDB" id="A0A2S9KED0"/>
<dbReference type="PANTHER" id="PTHR43334:SF1">
    <property type="entry name" value="3-HYDROXYPROPIONATE--COA LIGASE [ADP-FORMING]"/>
    <property type="match status" value="1"/>
</dbReference>
<dbReference type="Gene3D" id="3.40.630.30">
    <property type="match status" value="1"/>
</dbReference>
<keyword evidence="8" id="KW-1185">Reference proteome</keyword>
<keyword evidence="1" id="KW-0436">Ligase</keyword>
<dbReference type="InterPro" id="IPR003781">
    <property type="entry name" value="CoA-bd"/>
</dbReference>
<dbReference type="InterPro" id="IPR011761">
    <property type="entry name" value="ATP-grasp"/>
</dbReference>
<reference evidence="7 8" key="1">
    <citation type="submission" date="2018-03" db="EMBL/GenBank/DDBJ databases">
        <title>Comparative genomics illustrates the genes involved in a hyperalkaliphilic mechanisms of Serpentinomonas isolated from highly-alkaline calcium-rich serpentinized springs.</title>
        <authorList>
            <person name="Suzuki S."/>
            <person name="Ishii S."/>
            <person name="Walworth N."/>
            <person name="Bird L."/>
            <person name="Kuenen J.G."/>
            <person name="Nealson K.H."/>
        </authorList>
    </citation>
    <scope>NUCLEOTIDE SEQUENCE [LARGE SCALE GENOMIC DNA]</scope>
    <source>
        <strain evidence="7 8">83</strain>
    </source>
</reference>
<dbReference type="SUPFAM" id="SSF56059">
    <property type="entry name" value="Glutathione synthetase ATP-binding domain-like"/>
    <property type="match status" value="1"/>
</dbReference>
<dbReference type="Gene3D" id="3.40.50.261">
    <property type="entry name" value="Succinyl-CoA synthetase domains"/>
    <property type="match status" value="2"/>
</dbReference>
<feature type="domain" description="ATP-grasp" evidence="5">
    <location>
        <begin position="486"/>
        <end position="522"/>
    </location>
</feature>
<evidence type="ECO:0000313" key="8">
    <source>
        <dbReference type="Proteomes" id="UP000238326"/>
    </source>
</evidence>
<dbReference type="GO" id="GO:0016747">
    <property type="term" value="F:acyltransferase activity, transferring groups other than amino-acyl groups"/>
    <property type="evidence" value="ECO:0007669"/>
    <property type="project" value="InterPro"/>
</dbReference>
<feature type="domain" description="N-acetyltransferase" evidence="6">
    <location>
        <begin position="728"/>
        <end position="884"/>
    </location>
</feature>
<dbReference type="OrthoDB" id="9807426at2"/>
<dbReference type="Pfam" id="PF13380">
    <property type="entry name" value="CoA_binding_2"/>
    <property type="match status" value="1"/>
</dbReference>
<evidence type="ECO:0000313" key="7">
    <source>
        <dbReference type="EMBL" id="PRD68809.1"/>
    </source>
</evidence>
<dbReference type="GO" id="GO:0005524">
    <property type="term" value="F:ATP binding"/>
    <property type="evidence" value="ECO:0007669"/>
    <property type="project" value="UniProtKB-UniRule"/>
</dbReference>
<dbReference type="CDD" id="cd04301">
    <property type="entry name" value="NAT_SF"/>
    <property type="match status" value="1"/>
</dbReference>
<dbReference type="PROSITE" id="PS50975">
    <property type="entry name" value="ATP_GRASP"/>
    <property type="match status" value="1"/>
</dbReference>
<dbReference type="InterPro" id="IPR036291">
    <property type="entry name" value="NAD(P)-bd_dom_sf"/>
</dbReference>
<dbReference type="Gene3D" id="3.30.1490.20">
    <property type="entry name" value="ATP-grasp fold, A domain"/>
    <property type="match status" value="1"/>
</dbReference>
<comment type="caution">
    <text evidence="7">The sequence shown here is derived from an EMBL/GenBank/DDBJ whole genome shotgun (WGS) entry which is preliminary data.</text>
</comment>
<protein>
    <submittedName>
        <fullName evidence="7">GNAT family N-acetyltransferase</fullName>
    </submittedName>
</protein>
<dbReference type="PANTHER" id="PTHR43334">
    <property type="entry name" value="ACETATE--COA LIGASE [ADP-FORMING]"/>
    <property type="match status" value="1"/>
</dbReference>
<dbReference type="GO" id="GO:0046872">
    <property type="term" value="F:metal ion binding"/>
    <property type="evidence" value="ECO:0007669"/>
    <property type="project" value="InterPro"/>
</dbReference>
<dbReference type="InterPro" id="IPR051538">
    <property type="entry name" value="Acyl-CoA_Synth/Transferase"/>
</dbReference>
<sequence>MPNHHYLKPLLEPQSLAIIGASDKPDAIGHVILRNVIAGGYKGKVWAVNPRHSEVLGQPCVASVEQIGARVDLAIATTPPRSMPLIIEQCAQAGIRHLVIVTSPATVGQSALDKRIADAGRHWGVRLLGPKSLGIVRPRLALNATFTDTSPLSGDLGLVAQSGAMCASVLDWATLNRIGVSSVVSLGNALDIDFGEVLDFMVHDERTRYILLHVERVRDARRFVSALRSAARSKPVILFKSSELGAPAADATADAVFDAAVRRAGVVRVRGINQLFHAAKALATGFKPRGGRLAVVSNGTGPAAMAVDKARALGVPLAALSAATIATLNKFLPRDWNGANPVDLGGDATPERYLQAIAALRDDESVGAVLVVLSPLAMVQPERVAQGIVELAGSTRVPVCCCFMGGAQVSAARQRLVEAGVPVFGTPETAVELFSDISGYYDNQNLLLQAPSPDQDYERAGSGNARVLADQLLAEQRRVPSALETRALLRSFGIEVPPVAIARSTSEAIFMAEQLGLPVDIRLEGQDLAADAALARVNLSSLESVRLAYQDLVEAARASQPGGHVGHLGGVALERHREQPHARKLSIGVLRDPVFGPVIAFGAGGDPMDLYQDRALALPPLNRFLAQRLIESTRVARTLDAFRQRPPVNRQALENTLLAVSNLACELPWLRELSIDLLADEDGATAVGARLTMDPALGAGKARYAHLAIHPYPSELTQEWPMREGHRVTVRAIKPEDAALMRDFFQRMSPESRYYRFMERLEEMPPALVARFTQVDYDREMALVALTEEGGETQQIGAARYTLTADGESVEFALVIDDRWQRSGLGRRLMGALMDCARDRSYRYMVGDVLADNEKMLRLMASLGFSVLPHPDGPDMKRVLKPLQE</sequence>
<dbReference type="GO" id="GO:0016874">
    <property type="term" value="F:ligase activity"/>
    <property type="evidence" value="ECO:0007669"/>
    <property type="project" value="UniProtKB-KW"/>
</dbReference>
<dbReference type="Proteomes" id="UP000238326">
    <property type="component" value="Unassembled WGS sequence"/>
</dbReference>
<keyword evidence="2 4" id="KW-0547">Nucleotide-binding</keyword>
<evidence type="ECO:0000259" key="6">
    <source>
        <dbReference type="PROSITE" id="PS51186"/>
    </source>
</evidence>
<dbReference type="Pfam" id="PF13302">
    <property type="entry name" value="Acetyltransf_3"/>
    <property type="match status" value="1"/>
</dbReference>
<dbReference type="SUPFAM" id="SSF51735">
    <property type="entry name" value="NAD(P)-binding Rossmann-fold domains"/>
    <property type="match status" value="1"/>
</dbReference>
<keyword evidence="7" id="KW-0808">Transferase</keyword>
<dbReference type="Gene3D" id="3.30.470.20">
    <property type="entry name" value="ATP-grasp fold, B domain"/>
    <property type="match status" value="1"/>
</dbReference>
<dbReference type="RefSeq" id="WP_105729769.1">
    <property type="nucleotide sequence ID" value="NZ_PVLR01000024.1"/>
</dbReference>
<dbReference type="PROSITE" id="PS51186">
    <property type="entry name" value="GNAT"/>
    <property type="match status" value="1"/>
</dbReference>
<dbReference type="InterPro" id="IPR016102">
    <property type="entry name" value="Succinyl-CoA_synth-like"/>
</dbReference>
<dbReference type="SUPFAM" id="SSF55729">
    <property type="entry name" value="Acyl-CoA N-acyltransferases (Nat)"/>
    <property type="match status" value="1"/>
</dbReference>
<dbReference type="SUPFAM" id="SSF52210">
    <property type="entry name" value="Succinyl-CoA synthetase domains"/>
    <property type="match status" value="2"/>
</dbReference>
<keyword evidence="3 4" id="KW-0067">ATP-binding</keyword>
<evidence type="ECO:0000256" key="3">
    <source>
        <dbReference type="ARBA" id="ARBA00022840"/>
    </source>
</evidence>
<gene>
    <name evidence="7" type="ORF">C6P61_09940</name>
</gene>
<evidence type="ECO:0000256" key="1">
    <source>
        <dbReference type="ARBA" id="ARBA00022598"/>
    </source>
</evidence>
<dbReference type="Pfam" id="PF13607">
    <property type="entry name" value="Succ_CoA_lig"/>
    <property type="match status" value="1"/>
</dbReference>
<organism evidence="7 8">
    <name type="scientific">Malikia spinosa</name>
    <dbReference type="NCBI Taxonomy" id="86180"/>
    <lineage>
        <taxon>Bacteria</taxon>
        <taxon>Pseudomonadati</taxon>
        <taxon>Pseudomonadota</taxon>
        <taxon>Betaproteobacteria</taxon>
        <taxon>Burkholderiales</taxon>
        <taxon>Comamonadaceae</taxon>
        <taxon>Malikia</taxon>
    </lineage>
</organism>
<dbReference type="InterPro" id="IPR013815">
    <property type="entry name" value="ATP_grasp_subdomain_1"/>
</dbReference>
<accession>A0A2S9KED0</accession>
<name>A0A2S9KED0_9BURK</name>
<dbReference type="Pfam" id="PF13549">
    <property type="entry name" value="ATP-grasp_5"/>
    <property type="match status" value="1"/>
</dbReference>
<dbReference type="SMART" id="SM00881">
    <property type="entry name" value="CoA_binding"/>
    <property type="match status" value="1"/>
</dbReference>
<proteinExistence type="predicted"/>
<evidence type="ECO:0000256" key="2">
    <source>
        <dbReference type="ARBA" id="ARBA00022741"/>
    </source>
</evidence>
<dbReference type="EMBL" id="PVLR01000024">
    <property type="protein sequence ID" value="PRD68809.1"/>
    <property type="molecule type" value="Genomic_DNA"/>
</dbReference>
<dbReference type="InterPro" id="IPR016181">
    <property type="entry name" value="Acyl_CoA_acyltransferase"/>
</dbReference>
<evidence type="ECO:0000256" key="4">
    <source>
        <dbReference type="PROSITE-ProRule" id="PRU00409"/>
    </source>
</evidence>
<evidence type="ECO:0000259" key="5">
    <source>
        <dbReference type="PROSITE" id="PS50975"/>
    </source>
</evidence>
<dbReference type="Gene3D" id="3.40.50.720">
    <property type="entry name" value="NAD(P)-binding Rossmann-like Domain"/>
    <property type="match status" value="1"/>
</dbReference>
<dbReference type="InterPro" id="IPR032875">
    <property type="entry name" value="Succ_CoA_lig_flav_dom"/>
</dbReference>
<dbReference type="InterPro" id="IPR000182">
    <property type="entry name" value="GNAT_dom"/>
</dbReference>